<protein>
    <submittedName>
        <fullName evidence="2">Uncharacterized protein</fullName>
    </submittedName>
</protein>
<dbReference type="EMBL" id="GHJT01010822">
    <property type="protein sequence ID" value="MOY44793.1"/>
    <property type="molecule type" value="Transcribed_RNA"/>
</dbReference>
<reference evidence="2" key="1">
    <citation type="submission" date="2019-04" db="EMBL/GenBank/DDBJ databases">
        <title>An insight into the mialome of Ixodes scapularis.</title>
        <authorList>
            <person name="Ribeiro J.M."/>
            <person name="Mather T.N."/>
            <person name="Karim S."/>
        </authorList>
    </citation>
    <scope>NUCLEOTIDE SEQUENCE</scope>
</reference>
<evidence type="ECO:0000313" key="2">
    <source>
        <dbReference type="EMBL" id="MOY44793.1"/>
    </source>
</evidence>
<dbReference type="VEuPathDB" id="VectorBase:ISCW008234"/>
<dbReference type="VEuPathDB" id="VectorBase:ISCI008234"/>
<proteinExistence type="predicted"/>
<evidence type="ECO:0000256" key="1">
    <source>
        <dbReference type="SAM" id="MobiDB-lite"/>
    </source>
</evidence>
<feature type="region of interest" description="Disordered" evidence="1">
    <location>
        <begin position="9"/>
        <end position="63"/>
    </location>
</feature>
<sequence>MEALGAAILNLLPPVSSPSTTDGSGGASPRTTSTTTIATTPSSSPSTTSCTSSAPTPSVTNPSHQVANVISIRENGERVLSPSPNQSHRSGVAMATTLVDMMLSFFWKNIDKNKRSDIYDALTLKYIRRETSSEHRMKGERRFRKYVFDLVSKTFPWVINVENIRMCVSDQRSILPIEIMIPRRAAYSTTTTEMAYVGRVLFDNYKSVVDPHGHIAYIVSRHPKISEEYPMFWSYVFLHKIPAYSDCIDGSWSDELSLFSTSIYLSGWLNSDAIAMLANGVDFPFKQHRDDVTMGVKAMYNFQLLSASYNDDYLFTAAVLRNAYKFAYTSCLYVPRSITSVELRSLHKREVLFGVRSATVSDVIQDVNNLPEELARKRENSLPTKIRNSIECAVKATIPHMCESINIPSVITNALVSTCNTPLLQIIREINVAFFQHRDWEERINRKLKSIPSLMNNISQIPLIIFKPNKSSYTPVNGDVVIELPGFDQSITLTTYVDNDTRKRMCPLKYILQEPFIFLNKGSGKYFLHSSDGHPMPLTQVEGLRILYHFSQ</sequence>
<name>A0A4D5S5J7_IXOSC</name>
<accession>A0A4D5S5J7</accession>
<feature type="compositionally biased region" description="Low complexity" evidence="1">
    <location>
        <begin position="27"/>
        <end position="58"/>
    </location>
</feature>
<dbReference type="AlphaFoldDB" id="A0A4D5S5J7"/>
<organism evidence="2">
    <name type="scientific">Ixodes scapularis</name>
    <name type="common">Black-legged tick</name>
    <name type="synonym">Deer tick</name>
    <dbReference type="NCBI Taxonomy" id="6945"/>
    <lineage>
        <taxon>Eukaryota</taxon>
        <taxon>Metazoa</taxon>
        <taxon>Ecdysozoa</taxon>
        <taxon>Arthropoda</taxon>
        <taxon>Chelicerata</taxon>
        <taxon>Arachnida</taxon>
        <taxon>Acari</taxon>
        <taxon>Parasitiformes</taxon>
        <taxon>Ixodida</taxon>
        <taxon>Ixodoidea</taxon>
        <taxon>Ixodidae</taxon>
        <taxon>Ixodinae</taxon>
        <taxon>Ixodes</taxon>
    </lineage>
</organism>